<dbReference type="Proteomes" id="UP000762676">
    <property type="component" value="Unassembled WGS sequence"/>
</dbReference>
<evidence type="ECO:0000256" key="2">
    <source>
        <dbReference type="ARBA" id="ARBA00023002"/>
    </source>
</evidence>
<name>A0AAV4GYF3_9GAST</name>
<dbReference type="GO" id="GO:0005737">
    <property type="term" value="C:cytoplasm"/>
    <property type="evidence" value="ECO:0007669"/>
    <property type="project" value="TreeGrafter"/>
</dbReference>
<dbReference type="EMBL" id="BMAT01012378">
    <property type="protein sequence ID" value="GFR90938.1"/>
    <property type="molecule type" value="Genomic_DNA"/>
</dbReference>
<dbReference type="InterPro" id="IPR036291">
    <property type="entry name" value="NAD(P)-bd_dom_sf"/>
</dbReference>
<keyword evidence="4" id="KW-1185">Reference proteome</keyword>
<keyword evidence="2" id="KW-0560">Oxidoreductase</keyword>
<gene>
    <name evidence="3" type="ORF">ElyMa_006162900</name>
</gene>
<dbReference type="SUPFAM" id="SSF51735">
    <property type="entry name" value="NAD(P)-binding Rossmann-fold domains"/>
    <property type="match status" value="1"/>
</dbReference>
<protein>
    <submittedName>
        <fullName evidence="3">15-hydroxyprostaglandin dehydrogenase</fullName>
    </submittedName>
</protein>
<dbReference type="AlphaFoldDB" id="A0AAV4GYF3"/>
<evidence type="ECO:0000313" key="3">
    <source>
        <dbReference type="EMBL" id="GFR90938.1"/>
    </source>
</evidence>
<reference evidence="3 4" key="1">
    <citation type="journal article" date="2021" name="Elife">
        <title>Chloroplast acquisition without the gene transfer in kleptoplastic sea slugs, Plakobranchus ocellatus.</title>
        <authorList>
            <person name="Maeda T."/>
            <person name="Takahashi S."/>
            <person name="Yoshida T."/>
            <person name="Shimamura S."/>
            <person name="Takaki Y."/>
            <person name="Nagai Y."/>
            <person name="Toyoda A."/>
            <person name="Suzuki Y."/>
            <person name="Arimoto A."/>
            <person name="Ishii H."/>
            <person name="Satoh N."/>
            <person name="Nishiyama T."/>
            <person name="Hasebe M."/>
            <person name="Maruyama T."/>
            <person name="Minagawa J."/>
            <person name="Obokata J."/>
            <person name="Shigenobu S."/>
        </authorList>
    </citation>
    <scope>NUCLEOTIDE SEQUENCE [LARGE SCALE GENOMIC DNA]</scope>
</reference>
<dbReference type="GO" id="GO:0016616">
    <property type="term" value="F:oxidoreductase activity, acting on the CH-OH group of donors, NAD or NADP as acceptor"/>
    <property type="evidence" value="ECO:0007669"/>
    <property type="project" value="TreeGrafter"/>
</dbReference>
<organism evidence="3 4">
    <name type="scientific">Elysia marginata</name>
    <dbReference type="NCBI Taxonomy" id="1093978"/>
    <lineage>
        <taxon>Eukaryota</taxon>
        <taxon>Metazoa</taxon>
        <taxon>Spiralia</taxon>
        <taxon>Lophotrochozoa</taxon>
        <taxon>Mollusca</taxon>
        <taxon>Gastropoda</taxon>
        <taxon>Heterobranchia</taxon>
        <taxon>Euthyneura</taxon>
        <taxon>Panpulmonata</taxon>
        <taxon>Sacoglossa</taxon>
        <taxon>Placobranchoidea</taxon>
        <taxon>Plakobranchidae</taxon>
        <taxon>Elysia</taxon>
    </lineage>
</organism>
<accession>A0AAV4GYF3</accession>
<evidence type="ECO:0000256" key="1">
    <source>
        <dbReference type="ARBA" id="ARBA00006484"/>
    </source>
</evidence>
<dbReference type="Gene3D" id="3.40.50.720">
    <property type="entry name" value="NAD(P)-binding Rossmann-like Domain"/>
    <property type="match status" value="1"/>
</dbReference>
<evidence type="ECO:0000313" key="4">
    <source>
        <dbReference type="Proteomes" id="UP000762676"/>
    </source>
</evidence>
<dbReference type="PANTHER" id="PTHR44229">
    <property type="entry name" value="15-HYDROXYPROSTAGLANDIN DEHYDROGENASE [NAD(+)]"/>
    <property type="match status" value="1"/>
</dbReference>
<dbReference type="PANTHER" id="PTHR44229:SF4">
    <property type="entry name" value="15-HYDROXYPROSTAGLANDIN DEHYDROGENASE [NAD(+)]"/>
    <property type="match status" value="1"/>
</dbReference>
<proteinExistence type="inferred from homology"/>
<sequence length="141" mass="15264">MRKDKGGKGGRIINTAPASGLQNCYPVPVYCGVSNAIRAFSSSMSEQPNCADLGLEFGTISSNHAATEIVSTLNGDKVHFMSSMRAKLAQETLGIERVVDAFLDLVTLEKMNGAVLFVSRHQKVFIEIKSLELGKNYPPTE</sequence>
<comment type="similarity">
    <text evidence="1">Belongs to the short-chain dehydrogenases/reductases (SDR) family.</text>
</comment>
<comment type="caution">
    <text evidence="3">The sequence shown here is derived from an EMBL/GenBank/DDBJ whole genome shotgun (WGS) entry which is preliminary data.</text>
</comment>